<dbReference type="Proteomes" id="UP001196413">
    <property type="component" value="Unassembled WGS sequence"/>
</dbReference>
<evidence type="ECO:0000256" key="1">
    <source>
        <dbReference type="SAM" id="MobiDB-lite"/>
    </source>
</evidence>
<evidence type="ECO:0000313" key="2">
    <source>
        <dbReference type="EMBL" id="KAJ1358118.1"/>
    </source>
</evidence>
<dbReference type="EMBL" id="JAHQIW010003299">
    <property type="protein sequence ID" value="KAJ1358118.1"/>
    <property type="molecule type" value="Genomic_DNA"/>
</dbReference>
<reference evidence="2" key="1">
    <citation type="submission" date="2021-06" db="EMBL/GenBank/DDBJ databases">
        <title>Parelaphostrongylus tenuis whole genome reference sequence.</title>
        <authorList>
            <person name="Garwood T.J."/>
            <person name="Larsen P.A."/>
            <person name="Fountain-Jones N.M."/>
            <person name="Garbe J.R."/>
            <person name="Macchietto M.G."/>
            <person name="Kania S.A."/>
            <person name="Gerhold R.W."/>
            <person name="Richards J.E."/>
            <person name="Wolf T.M."/>
        </authorList>
    </citation>
    <scope>NUCLEOTIDE SEQUENCE</scope>
    <source>
        <strain evidence="2">MNPRO001-30</strain>
        <tissue evidence="2">Meninges</tissue>
    </source>
</reference>
<evidence type="ECO:0000313" key="3">
    <source>
        <dbReference type="Proteomes" id="UP001196413"/>
    </source>
</evidence>
<accession>A0AAD5MK10</accession>
<gene>
    <name evidence="2" type="ORF">KIN20_016432</name>
</gene>
<organism evidence="2 3">
    <name type="scientific">Parelaphostrongylus tenuis</name>
    <name type="common">Meningeal worm</name>
    <dbReference type="NCBI Taxonomy" id="148309"/>
    <lineage>
        <taxon>Eukaryota</taxon>
        <taxon>Metazoa</taxon>
        <taxon>Ecdysozoa</taxon>
        <taxon>Nematoda</taxon>
        <taxon>Chromadorea</taxon>
        <taxon>Rhabditida</taxon>
        <taxon>Rhabditina</taxon>
        <taxon>Rhabditomorpha</taxon>
        <taxon>Strongyloidea</taxon>
        <taxon>Metastrongylidae</taxon>
        <taxon>Parelaphostrongylus</taxon>
    </lineage>
</organism>
<feature type="region of interest" description="Disordered" evidence="1">
    <location>
        <begin position="49"/>
        <end position="98"/>
    </location>
</feature>
<feature type="region of interest" description="Disordered" evidence="1">
    <location>
        <begin position="1"/>
        <end position="34"/>
    </location>
</feature>
<proteinExistence type="predicted"/>
<protein>
    <submittedName>
        <fullName evidence="2">Uncharacterized protein</fullName>
    </submittedName>
</protein>
<name>A0AAD5MK10_PARTN</name>
<comment type="caution">
    <text evidence="2">The sequence shown here is derived from an EMBL/GenBank/DDBJ whole genome shotgun (WGS) entry which is preliminary data.</text>
</comment>
<feature type="compositionally biased region" description="Basic residues" evidence="1">
    <location>
        <begin position="69"/>
        <end position="79"/>
    </location>
</feature>
<keyword evidence="3" id="KW-1185">Reference proteome</keyword>
<dbReference type="AlphaFoldDB" id="A0AAD5MK10"/>
<sequence length="172" mass="19336">MSSSASQARKTPDLPKIASPFRSENEEEALETTSQKKYICSLENVFRVQKSRPKNTAEMQQGEHESREKPKKRSKKTMKARLVDQVESNTQSSREEDLRSCTVMGAVCEKAFISDEPAKLKKNNNLSLQGDPFAAENDMLDASDTIFDVASDFADIIFRPIEEANQKSLEKA</sequence>